<evidence type="ECO:0000256" key="6">
    <source>
        <dbReference type="ARBA" id="ARBA00022692"/>
    </source>
</evidence>
<feature type="transmembrane region" description="Helical" evidence="11">
    <location>
        <begin position="195"/>
        <end position="217"/>
    </location>
</feature>
<sequence length="421" mass="43763">MSIQRNSGNPTMQTPQLDRADARIKHAEGIGGTVSAFFDRVRSGDLGSLPVIVGLIVIWTVFTSLNPIFLSPNNLVNLLFDCSTVGVISLGIVCVLMLGEIDLSVGSMSGVGSAFIGVLWVNMGVPLPIAVGGALALGATIGAAYALLRTQLGMPSFVSTLAGLLALLGLQLYMLGSTGSINLPYASALVNFGQLMIMPAWLSHTLALLPGVALLVMGLRTRAQRQADNLSSSSVNGLVFRAVVATVGFELAAFYLNQGRGVPWMFGLFVLLVVIMNYAFVRTKWGRSMKAVGGNAEAARRSGINVTRIYLSAFMLCSFFAALGGVLSAARLASASQQAGTGDVNLNAIAAAVIGGTSLFGGRGSAWSALLGIIVIQSIANGLTLLNLSSSLRYMITGAVLAIAVIVDSLARQSRVSHGRA</sequence>
<keyword evidence="12" id="KW-0614">Plasmid</keyword>
<dbReference type="EMBL" id="CP023068">
    <property type="protein sequence ID" value="ASY65660.1"/>
    <property type="molecule type" value="Genomic_DNA"/>
</dbReference>
<proteinExistence type="predicted"/>
<feature type="transmembrane region" description="Helical" evidence="11">
    <location>
        <begin position="75"/>
        <end position="98"/>
    </location>
</feature>
<keyword evidence="6 11" id="KW-0812">Transmembrane</keyword>
<evidence type="ECO:0000256" key="7">
    <source>
        <dbReference type="ARBA" id="ARBA00022989"/>
    </source>
</evidence>
<dbReference type="STRING" id="716928.GCA_000261485_03141"/>
<feature type="transmembrane region" description="Helical" evidence="11">
    <location>
        <begin position="238"/>
        <end position="256"/>
    </location>
</feature>
<dbReference type="Pfam" id="PF02653">
    <property type="entry name" value="BPD_transp_2"/>
    <property type="match status" value="1"/>
</dbReference>
<geneLocation type="plasmid" evidence="13">
    <name>psj05684b</name>
</geneLocation>
<reference evidence="12 13" key="1">
    <citation type="submission" date="2017-08" db="EMBL/GenBank/DDBJ databases">
        <title>Multipartite genome sequences of Sinorhizobium species nodulating soybeans.</title>
        <authorList>
            <person name="Tian C.F."/>
        </authorList>
    </citation>
    <scope>NUCLEOTIDE SEQUENCE [LARGE SCALE GENOMIC DNA]</scope>
    <source>
        <strain evidence="12 13">CCBAU 05684</strain>
        <plasmid evidence="13">psj05684b</plasmid>
    </source>
</reference>
<gene>
    <name evidence="12" type="ORF">SJ05684_b46780</name>
</gene>
<name>A0A249PIA0_9HYPH</name>
<evidence type="ECO:0000313" key="12">
    <source>
        <dbReference type="EMBL" id="ASY65660.1"/>
    </source>
</evidence>
<evidence type="ECO:0000256" key="10">
    <source>
        <dbReference type="ARBA" id="ARBA00035686"/>
    </source>
</evidence>
<keyword evidence="7 11" id="KW-1133">Transmembrane helix</keyword>
<evidence type="ECO:0000256" key="1">
    <source>
        <dbReference type="ARBA" id="ARBA00004651"/>
    </source>
</evidence>
<keyword evidence="13" id="KW-1185">Reference proteome</keyword>
<dbReference type="GO" id="GO:0022857">
    <property type="term" value="F:transmembrane transporter activity"/>
    <property type="evidence" value="ECO:0007669"/>
    <property type="project" value="InterPro"/>
</dbReference>
<dbReference type="CDD" id="cd06579">
    <property type="entry name" value="TM_PBP1_transp_AraH_like"/>
    <property type="match status" value="1"/>
</dbReference>
<evidence type="ECO:0000256" key="4">
    <source>
        <dbReference type="ARBA" id="ARBA00022519"/>
    </source>
</evidence>
<feature type="transmembrane region" description="Helical" evidence="11">
    <location>
        <begin position="309"/>
        <end position="332"/>
    </location>
</feature>
<feature type="transmembrane region" description="Helical" evidence="11">
    <location>
        <begin position="262"/>
        <end position="281"/>
    </location>
</feature>
<comment type="function">
    <text evidence="9">Part of the binding-protein-dependent transport system for D-xylose. Probably responsible for the translocation of the substrate across the membrane.</text>
</comment>
<protein>
    <recommendedName>
        <fullName evidence="10">Xylose transport system permease protein XylH</fullName>
    </recommendedName>
</protein>
<dbReference type="GO" id="GO:0005886">
    <property type="term" value="C:plasma membrane"/>
    <property type="evidence" value="ECO:0007669"/>
    <property type="project" value="UniProtKB-SubCell"/>
</dbReference>
<keyword evidence="4" id="KW-0997">Cell inner membrane</keyword>
<dbReference type="PANTHER" id="PTHR32196">
    <property type="entry name" value="ABC TRANSPORTER PERMEASE PROTEIN YPHD-RELATED-RELATED"/>
    <property type="match status" value="1"/>
</dbReference>
<keyword evidence="2" id="KW-0813">Transport</keyword>
<evidence type="ECO:0000256" key="2">
    <source>
        <dbReference type="ARBA" id="ARBA00022448"/>
    </source>
</evidence>
<feature type="transmembrane region" description="Helical" evidence="11">
    <location>
        <begin position="129"/>
        <end position="148"/>
    </location>
</feature>
<feature type="transmembrane region" description="Helical" evidence="11">
    <location>
        <begin position="369"/>
        <end position="386"/>
    </location>
</feature>
<keyword evidence="3" id="KW-1003">Cell membrane</keyword>
<keyword evidence="8 11" id="KW-0472">Membrane</keyword>
<accession>A0A249PIA0</accession>
<organism evidence="12 13">
    <name type="scientific">Sinorhizobium sojae CCBAU 05684</name>
    <dbReference type="NCBI Taxonomy" id="716928"/>
    <lineage>
        <taxon>Bacteria</taxon>
        <taxon>Pseudomonadati</taxon>
        <taxon>Pseudomonadota</taxon>
        <taxon>Alphaproteobacteria</taxon>
        <taxon>Hyphomicrobiales</taxon>
        <taxon>Rhizobiaceae</taxon>
        <taxon>Sinorhizobium/Ensifer group</taxon>
        <taxon>Sinorhizobium</taxon>
    </lineage>
</organism>
<dbReference type="KEGG" id="esj:SJ05684_b46780"/>
<evidence type="ECO:0000313" key="13">
    <source>
        <dbReference type="Proteomes" id="UP000217211"/>
    </source>
</evidence>
<feature type="transmembrane region" description="Helical" evidence="11">
    <location>
        <begin position="155"/>
        <end position="175"/>
    </location>
</feature>
<feature type="transmembrane region" description="Helical" evidence="11">
    <location>
        <begin position="49"/>
        <end position="69"/>
    </location>
</feature>
<evidence type="ECO:0000256" key="5">
    <source>
        <dbReference type="ARBA" id="ARBA00022597"/>
    </source>
</evidence>
<comment type="subcellular location">
    <subcellularLocation>
        <location evidence="1">Cell membrane</location>
        <topology evidence="1">Multi-pass membrane protein</topology>
    </subcellularLocation>
</comment>
<evidence type="ECO:0000256" key="9">
    <source>
        <dbReference type="ARBA" id="ARBA00035611"/>
    </source>
</evidence>
<evidence type="ECO:0000256" key="11">
    <source>
        <dbReference type="SAM" id="Phobius"/>
    </source>
</evidence>
<dbReference type="PANTHER" id="PTHR32196:SF32">
    <property type="entry name" value="XYLOSE TRANSPORT SYSTEM PERMEASE PROTEIN XYLH"/>
    <property type="match status" value="1"/>
</dbReference>
<evidence type="ECO:0000256" key="8">
    <source>
        <dbReference type="ARBA" id="ARBA00023136"/>
    </source>
</evidence>
<dbReference type="InterPro" id="IPR001851">
    <property type="entry name" value="ABC_transp_permease"/>
</dbReference>
<evidence type="ECO:0000256" key="3">
    <source>
        <dbReference type="ARBA" id="ARBA00022475"/>
    </source>
</evidence>
<dbReference type="eggNOG" id="COG4214">
    <property type="taxonomic scope" value="Bacteria"/>
</dbReference>
<dbReference type="AlphaFoldDB" id="A0A249PIA0"/>
<keyword evidence="5" id="KW-0762">Sugar transport</keyword>
<dbReference type="Proteomes" id="UP000217211">
    <property type="component" value="Plasmid pSJ05684b"/>
</dbReference>